<keyword evidence="2" id="KW-1185">Reference proteome</keyword>
<dbReference type="RefSeq" id="WP_330974994.1">
    <property type="nucleotide sequence ID" value="NZ_JAZGLY010000005.1"/>
</dbReference>
<protein>
    <recommendedName>
        <fullName evidence="3">Lipoprotein</fullName>
    </recommendedName>
</protein>
<dbReference type="PROSITE" id="PS51257">
    <property type="entry name" value="PROKAR_LIPOPROTEIN"/>
    <property type="match status" value="1"/>
</dbReference>
<organism evidence="1 2">
    <name type="scientific">Niabella digestorum</name>
    <dbReference type="NCBI Taxonomy" id="3117701"/>
    <lineage>
        <taxon>Bacteria</taxon>
        <taxon>Pseudomonadati</taxon>
        <taxon>Bacteroidota</taxon>
        <taxon>Chitinophagia</taxon>
        <taxon>Chitinophagales</taxon>
        <taxon>Chitinophagaceae</taxon>
        <taxon>Niabella</taxon>
    </lineage>
</organism>
<proteinExistence type="predicted"/>
<comment type="caution">
    <text evidence="1">The sequence shown here is derived from an EMBL/GenBank/DDBJ whole genome shotgun (WGS) entry which is preliminary data.</text>
</comment>
<reference evidence="1 2" key="1">
    <citation type="submission" date="2024-01" db="EMBL/GenBank/DDBJ databases">
        <title>Niabella digestum sp. nov., isolated from waste digestion system.</title>
        <authorList>
            <person name="Zhang L."/>
        </authorList>
    </citation>
    <scope>NUCLEOTIDE SEQUENCE [LARGE SCALE GENOMIC DNA]</scope>
    <source>
        <strain evidence="1 2">A18</strain>
    </source>
</reference>
<dbReference type="EMBL" id="JAZGLY010000005">
    <property type="protein sequence ID" value="MEE6187585.1"/>
    <property type="molecule type" value="Genomic_DNA"/>
</dbReference>
<evidence type="ECO:0008006" key="3">
    <source>
        <dbReference type="Google" id="ProtNLM"/>
    </source>
</evidence>
<sequence length="147" mass="16839">MKNGFLLLLSYVVLVGFACGTKYRNVISSDERLMINNNFYKQAESDSYSIDDVKLTDNTLSVTITANSCNDASWEVKLLDSDRVAESAPPQRYLKLYFKLQESGDEPCDKDKVSRTYSFNISSLKVKGYKHLRLNLQGYKEAIDYKY</sequence>
<dbReference type="Proteomes" id="UP001357452">
    <property type="component" value="Unassembled WGS sequence"/>
</dbReference>
<name>A0ABU7RHU5_9BACT</name>
<gene>
    <name evidence="1" type="ORF">V2H41_09895</name>
</gene>
<evidence type="ECO:0000313" key="1">
    <source>
        <dbReference type="EMBL" id="MEE6187585.1"/>
    </source>
</evidence>
<evidence type="ECO:0000313" key="2">
    <source>
        <dbReference type="Proteomes" id="UP001357452"/>
    </source>
</evidence>
<accession>A0ABU7RHU5</accession>